<organism evidence="1 2">
    <name type="scientific">Kineobactrum salinum</name>
    <dbReference type="NCBI Taxonomy" id="2708301"/>
    <lineage>
        <taxon>Bacteria</taxon>
        <taxon>Pseudomonadati</taxon>
        <taxon>Pseudomonadota</taxon>
        <taxon>Gammaproteobacteria</taxon>
        <taxon>Cellvibrionales</taxon>
        <taxon>Halieaceae</taxon>
        <taxon>Kineobactrum</taxon>
    </lineage>
</organism>
<dbReference type="GO" id="GO:0004601">
    <property type="term" value="F:peroxidase activity"/>
    <property type="evidence" value="ECO:0007669"/>
    <property type="project" value="InterPro"/>
</dbReference>
<dbReference type="PANTHER" id="PTHR42830:SF1">
    <property type="entry name" value="OSMOTICALLY INDUCIBLE FAMILY PROTEIN"/>
    <property type="match status" value="1"/>
</dbReference>
<accession>A0A6C0U7L9</accession>
<dbReference type="InterPro" id="IPR052707">
    <property type="entry name" value="OsmC_Ohr_Peroxiredoxin"/>
</dbReference>
<dbReference type="KEGG" id="kim:G3T16_14605"/>
<dbReference type="NCBIfam" id="TIGR03562">
    <property type="entry name" value="osmo_induc_OsmC"/>
    <property type="match status" value="1"/>
</dbReference>
<dbReference type="Pfam" id="PF02566">
    <property type="entry name" value="OsmC"/>
    <property type="match status" value="1"/>
</dbReference>
<dbReference type="Proteomes" id="UP000477680">
    <property type="component" value="Chromosome"/>
</dbReference>
<evidence type="ECO:0000313" key="1">
    <source>
        <dbReference type="EMBL" id="QIB66445.1"/>
    </source>
</evidence>
<dbReference type="InterPro" id="IPR019904">
    <property type="entry name" value="Peroxiredoxin_OsmC"/>
</dbReference>
<dbReference type="PANTHER" id="PTHR42830">
    <property type="entry name" value="OSMOTICALLY INDUCIBLE FAMILY PROTEIN"/>
    <property type="match status" value="1"/>
</dbReference>
<dbReference type="AlphaFoldDB" id="A0A6C0U7L9"/>
<dbReference type="InterPro" id="IPR015946">
    <property type="entry name" value="KH_dom-like_a/b"/>
</dbReference>
<protein>
    <submittedName>
        <fullName evidence="1">OsmC family protein</fullName>
    </submittedName>
</protein>
<gene>
    <name evidence="1" type="ORF">G3T16_14605</name>
</gene>
<proteinExistence type="predicted"/>
<evidence type="ECO:0000313" key="2">
    <source>
        <dbReference type="Proteomes" id="UP000477680"/>
    </source>
</evidence>
<sequence length="141" mass="15007">MKRSASAVWRGGIKDGKGSISTQSGVLEQVRYGFSSRFAEGPGTNPEELIAAAHAGCFTMAVSAQLEEAGMVADCLETTATVTLDKVENDFRISAVHLVLFAQVPGAERQAFETLVNQAKDTCPVSRVLDARITLECSLEA</sequence>
<reference evidence="1 2" key="1">
    <citation type="submission" date="2020-02" db="EMBL/GenBank/DDBJ databases">
        <title>Genome sequencing for Kineobactrum sp. M2.</title>
        <authorList>
            <person name="Park S.-J."/>
        </authorList>
    </citation>
    <scope>NUCLEOTIDE SEQUENCE [LARGE SCALE GENOMIC DNA]</scope>
    <source>
        <strain evidence="1 2">M2</strain>
    </source>
</reference>
<keyword evidence="2" id="KW-1185">Reference proteome</keyword>
<dbReference type="InterPro" id="IPR003718">
    <property type="entry name" value="OsmC/Ohr_fam"/>
</dbReference>
<dbReference type="EMBL" id="CP048711">
    <property type="protein sequence ID" value="QIB66445.1"/>
    <property type="molecule type" value="Genomic_DNA"/>
</dbReference>
<dbReference type="InterPro" id="IPR036102">
    <property type="entry name" value="OsmC/Ohrsf"/>
</dbReference>
<dbReference type="RefSeq" id="WP_163495879.1">
    <property type="nucleotide sequence ID" value="NZ_CP048711.1"/>
</dbReference>
<name>A0A6C0U7L9_9GAMM</name>
<dbReference type="Gene3D" id="3.30.300.20">
    <property type="match status" value="1"/>
</dbReference>
<dbReference type="SUPFAM" id="SSF82784">
    <property type="entry name" value="OsmC-like"/>
    <property type="match status" value="1"/>
</dbReference>
<dbReference type="GO" id="GO:0006979">
    <property type="term" value="P:response to oxidative stress"/>
    <property type="evidence" value="ECO:0007669"/>
    <property type="project" value="InterPro"/>
</dbReference>